<dbReference type="PROSITE" id="PS00463">
    <property type="entry name" value="ZN2_CY6_FUNGAL_1"/>
    <property type="match status" value="1"/>
</dbReference>
<dbReference type="CDD" id="cd00067">
    <property type="entry name" value="GAL4"/>
    <property type="match status" value="1"/>
</dbReference>
<dbReference type="InterPro" id="IPR036864">
    <property type="entry name" value="Zn2-C6_fun-type_DNA-bd_sf"/>
</dbReference>
<reference evidence="4" key="1">
    <citation type="submission" date="2023-04" db="EMBL/GenBank/DDBJ databases">
        <title>Ambrosiozyma monospora NBRC 1965.</title>
        <authorList>
            <person name="Ichikawa N."/>
            <person name="Sato H."/>
            <person name="Tonouchi N."/>
        </authorList>
    </citation>
    <scope>NUCLEOTIDE SEQUENCE</scope>
    <source>
        <strain evidence="4">NBRC 1965</strain>
    </source>
</reference>
<evidence type="ECO:0000259" key="3">
    <source>
        <dbReference type="PROSITE" id="PS50048"/>
    </source>
</evidence>
<dbReference type="PROSITE" id="PS50048">
    <property type="entry name" value="ZN2_CY6_FUNGAL_2"/>
    <property type="match status" value="1"/>
</dbReference>
<evidence type="ECO:0000256" key="1">
    <source>
        <dbReference type="ARBA" id="ARBA00004123"/>
    </source>
</evidence>
<dbReference type="GO" id="GO:0000976">
    <property type="term" value="F:transcription cis-regulatory region binding"/>
    <property type="evidence" value="ECO:0007669"/>
    <property type="project" value="TreeGrafter"/>
</dbReference>
<dbReference type="SMART" id="SM00066">
    <property type="entry name" value="GAL4"/>
    <property type="match status" value="1"/>
</dbReference>
<dbReference type="GO" id="GO:0045944">
    <property type="term" value="P:positive regulation of transcription by RNA polymerase II"/>
    <property type="evidence" value="ECO:0007669"/>
    <property type="project" value="TreeGrafter"/>
</dbReference>
<dbReference type="Proteomes" id="UP001165063">
    <property type="component" value="Unassembled WGS sequence"/>
</dbReference>
<dbReference type="PANTHER" id="PTHR37534">
    <property type="entry name" value="TRANSCRIPTIONAL ACTIVATOR PROTEIN UGA3"/>
    <property type="match status" value="1"/>
</dbReference>
<evidence type="ECO:0000256" key="2">
    <source>
        <dbReference type="ARBA" id="ARBA00023242"/>
    </source>
</evidence>
<dbReference type="Gene3D" id="4.10.240.10">
    <property type="entry name" value="Zn(2)-C6 fungal-type DNA-binding domain"/>
    <property type="match status" value="1"/>
</dbReference>
<proteinExistence type="predicted"/>
<keyword evidence="5" id="KW-1185">Reference proteome</keyword>
<dbReference type="OrthoDB" id="5419315at2759"/>
<accession>A0A9W6YXQ8</accession>
<dbReference type="GO" id="GO:0000981">
    <property type="term" value="F:DNA-binding transcription factor activity, RNA polymerase II-specific"/>
    <property type="evidence" value="ECO:0007669"/>
    <property type="project" value="InterPro"/>
</dbReference>
<dbReference type="SUPFAM" id="SSF57701">
    <property type="entry name" value="Zn2/Cys6 DNA-binding domain"/>
    <property type="match status" value="1"/>
</dbReference>
<comment type="subcellular location">
    <subcellularLocation>
        <location evidence="1">Nucleus</location>
    </subcellularLocation>
</comment>
<keyword evidence="2" id="KW-0539">Nucleus</keyword>
<dbReference type="InterPro" id="IPR001138">
    <property type="entry name" value="Zn2Cys6_DnaBD"/>
</dbReference>
<dbReference type="Pfam" id="PF00172">
    <property type="entry name" value="Zn_clus"/>
    <property type="match status" value="1"/>
</dbReference>
<dbReference type="GO" id="GO:0005634">
    <property type="term" value="C:nucleus"/>
    <property type="evidence" value="ECO:0007669"/>
    <property type="project" value="UniProtKB-SubCell"/>
</dbReference>
<dbReference type="EMBL" id="BSXU01001936">
    <property type="protein sequence ID" value="GMG32536.1"/>
    <property type="molecule type" value="Genomic_DNA"/>
</dbReference>
<sequence>MSSSTNIEKTKQKRTRSRSGCINCRKRKKKCDEIKPICTGCFKRKLVCVYMDNQHNTRRNAKSITNSTRNITNTTIRSTNTAPHSNVSVAINVANLLPNQATETLVGKSPSIMTSTIVCEDVVGSTVMKILLTKKTNVDNDSNTWQYFDLSDLFFREERAGISELRHQLPRSSLKVTLPMSLQTTEIKYLEYFCKSALPELSIFSQEHNYYSRIFVPMAFRHKEVLQCLVAWGYMKAKNEGLNYQVEDSQLSQYFALIDLMIAENNRNLTRDTFFINFVCYMMIVLMDVTFGDTVRWSSYFTSCFKMIQSVPRGFQTLITDYSEEGIMLAQNFAYIDIMASQSNENGALYPVKDYEELFQVNHSSNERLHDPMQGCIRPIIYLMGKILELLVESQVLHLTFEMTEEDKFDVINRILEGAHSLEQEIKDAKPDLDCAQFFEPTDLLENHLTLFECYQIAAQIYLKQVIRKFPPVIPEIELLSFRLLGDLKLLVEVPSFKKSLAFPLLVLGSCCITSVQRKQMKGMLDKLVQTCGYTCSYQKIIYVLSKLWEINENGKVYVDWYVITKQLGWRLNLGR</sequence>
<protein>
    <submittedName>
        <fullName evidence="4">Unnamed protein product</fullName>
    </submittedName>
</protein>
<feature type="domain" description="Zn(2)-C6 fungal-type" evidence="3">
    <location>
        <begin position="20"/>
        <end position="50"/>
    </location>
</feature>
<name>A0A9W6YXQ8_AMBMO</name>
<dbReference type="Pfam" id="PF11951">
    <property type="entry name" value="Fungal_trans_2"/>
    <property type="match status" value="1"/>
</dbReference>
<dbReference type="InterPro" id="IPR021858">
    <property type="entry name" value="Fun_TF"/>
</dbReference>
<organism evidence="4 5">
    <name type="scientific">Ambrosiozyma monospora</name>
    <name type="common">Yeast</name>
    <name type="synonym">Endomycopsis monosporus</name>
    <dbReference type="NCBI Taxonomy" id="43982"/>
    <lineage>
        <taxon>Eukaryota</taxon>
        <taxon>Fungi</taxon>
        <taxon>Dikarya</taxon>
        <taxon>Ascomycota</taxon>
        <taxon>Saccharomycotina</taxon>
        <taxon>Pichiomycetes</taxon>
        <taxon>Pichiales</taxon>
        <taxon>Pichiaceae</taxon>
        <taxon>Ambrosiozyma</taxon>
    </lineage>
</organism>
<gene>
    <name evidence="4" type="ORF">Amon01_000414500</name>
</gene>
<dbReference type="AlphaFoldDB" id="A0A9W6YXQ8"/>
<evidence type="ECO:0000313" key="4">
    <source>
        <dbReference type="EMBL" id="GMG32536.1"/>
    </source>
</evidence>
<dbReference type="PANTHER" id="PTHR37534:SF7">
    <property type="entry name" value="TRANSCRIPTIONAL ACTIVATOR PROTEIN UGA3"/>
    <property type="match status" value="1"/>
</dbReference>
<comment type="caution">
    <text evidence="4">The sequence shown here is derived from an EMBL/GenBank/DDBJ whole genome shotgun (WGS) entry which is preliminary data.</text>
</comment>
<evidence type="ECO:0000313" key="5">
    <source>
        <dbReference type="Proteomes" id="UP001165063"/>
    </source>
</evidence>
<dbReference type="GO" id="GO:0008270">
    <property type="term" value="F:zinc ion binding"/>
    <property type="evidence" value="ECO:0007669"/>
    <property type="project" value="InterPro"/>
</dbReference>